<keyword evidence="3" id="KW-1185">Reference proteome</keyword>
<evidence type="ECO:0000313" key="2">
    <source>
        <dbReference type="EMBL" id="KZS87817.1"/>
    </source>
</evidence>
<feature type="transmembrane region" description="Helical" evidence="1">
    <location>
        <begin position="7"/>
        <end position="23"/>
    </location>
</feature>
<dbReference type="Proteomes" id="UP000076722">
    <property type="component" value="Unassembled WGS sequence"/>
</dbReference>
<keyword evidence="1" id="KW-0472">Membrane</keyword>
<dbReference type="AlphaFoldDB" id="A0A164NLB1"/>
<feature type="transmembrane region" description="Helical" evidence="1">
    <location>
        <begin position="43"/>
        <end position="63"/>
    </location>
</feature>
<keyword evidence="1" id="KW-0812">Transmembrane</keyword>
<dbReference type="EMBL" id="KV419444">
    <property type="protein sequence ID" value="KZS87817.1"/>
    <property type="molecule type" value="Genomic_DNA"/>
</dbReference>
<gene>
    <name evidence="2" type="ORF">SISNIDRAFT_296623</name>
</gene>
<proteinExistence type="predicted"/>
<name>A0A164NLB1_9AGAM</name>
<organism evidence="2 3">
    <name type="scientific">Sistotremastrum niveocremeum HHB9708</name>
    <dbReference type="NCBI Taxonomy" id="1314777"/>
    <lineage>
        <taxon>Eukaryota</taxon>
        <taxon>Fungi</taxon>
        <taxon>Dikarya</taxon>
        <taxon>Basidiomycota</taxon>
        <taxon>Agaricomycotina</taxon>
        <taxon>Agaricomycetes</taxon>
        <taxon>Sistotremastrales</taxon>
        <taxon>Sistotremastraceae</taxon>
        <taxon>Sertulicium</taxon>
        <taxon>Sertulicium niveocremeum</taxon>
    </lineage>
</organism>
<protein>
    <submittedName>
        <fullName evidence="2">Uncharacterized protein</fullName>
    </submittedName>
</protein>
<reference evidence="2 3" key="1">
    <citation type="journal article" date="2016" name="Mol. Biol. Evol.">
        <title>Comparative Genomics of Early-Diverging Mushroom-Forming Fungi Provides Insights into the Origins of Lignocellulose Decay Capabilities.</title>
        <authorList>
            <person name="Nagy L.G."/>
            <person name="Riley R."/>
            <person name="Tritt A."/>
            <person name="Adam C."/>
            <person name="Daum C."/>
            <person name="Floudas D."/>
            <person name="Sun H."/>
            <person name="Yadav J.S."/>
            <person name="Pangilinan J."/>
            <person name="Larsson K.H."/>
            <person name="Matsuura K."/>
            <person name="Barry K."/>
            <person name="Labutti K."/>
            <person name="Kuo R."/>
            <person name="Ohm R.A."/>
            <person name="Bhattacharya S.S."/>
            <person name="Shirouzu T."/>
            <person name="Yoshinaga Y."/>
            <person name="Martin F.M."/>
            <person name="Grigoriev I.V."/>
            <person name="Hibbett D.S."/>
        </authorList>
    </citation>
    <scope>NUCLEOTIDE SEQUENCE [LARGE SCALE GENOMIC DNA]</scope>
    <source>
        <strain evidence="2 3">HHB9708</strain>
    </source>
</reference>
<sequence>MCSHGSLLGALVTSIRLAFYLFIRARLVDDERHQSLFSMLSTSSIGCATAFLFVPIATVLALFSSRCEVLRRRIYRGDLPGGTSFGHTCQLHHLGVPFFLRKKRHRFWKICQRSRQTASIAMHSAFRLRLRTFL</sequence>
<evidence type="ECO:0000256" key="1">
    <source>
        <dbReference type="SAM" id="Phobius"/>
    </source>
</evidence>
<accession>A0A164NLB1</accession>
<keyword evidence="1" id="KW-1133">Transmembrane helix</keyword>
<evidence type="ECO:0000313" key="3">
    <source>
        <dbReference type="Proteomes" id="UP000076722"/>
    </source>
</evidence>